<gene>
    <name evidence="2" type="ORF">AMON00008_LOCUS49022</name>
</gene>
<dbReference type="AlphaFoldDB" id="A0A7S4SFX6"/>
<sequence length="1052" mass="112464">MEHTAALHEQSLGDVNISDLRIIVEDKACDDLEDVLAPAQAAAKRKRERFEKDQRKLEEERERKKGAAQGAPTNEQGSCRQEEGMFRAPESDRGQYLAASRALSPRVGWLSSALAQRLAACGGLPRGRHKPLFACLTVDPATLGVEGAARELALQLCSTLEVLRERNIYCEVAVSGDLGRAAPEVVKSVLWWSAPACEHAVDRVLGASGPRGRHPGIGGSGAPDLVICFAPARTAEGKELPLPLGAKALDELRGCSVGWVLLGCGEAGRYVLGVSKRAGDELEFLAGLLQQAYAKKPDDSAEPWPGRWRSWSQGWQVAATELEDFATGCAEWVLAAAESEAKSAWASCGMRGAEEEEGDAADLDDVAMAVPVLLAADQFAEESAGRAALPDDSPLDVVEGAWQAAMSAAQDVADLAARELFSLPPNAFTQYSTSVQGKIFSIPGLIQWFVTQGSTSAIWLQKSRGGKRLVCISIVVDLTPSRGVGRLGTLIRGLFGLLGMLERLQVRPHVVVFGLGGAWSVKCGEAWDIPSKFRLLAALVAAQADRHGLNAGMGSSPLVEAATLGVQQLACARAAPGSPRMLWLLTEGAAGHGRASMRGLALLAQANSVELCAWSLQGRRLDHLGLPSWVCSPPEEVGAFIRQAFLADAAPGPPDSADAPARPIAVWKAPRTGSSSAGAAADRGGAAPNQYLSRALEYCLEPRKDEDKKDGKDEKEEEGGPKEQEELAEFAKQFKAAPVPAVALVYRREEPMAMILDTGSARLLKREDMDKDKLTGPVAVLVEAPLVKRRAVERRPVVAGGEAQPGQLGYLHCGRTGVEYQDGVYRWCVAKRKKSCKCDGVCGPSKGCQCAACYAKTWGPGAEVSYISCGIQYSNSGVLIHFQGFPGVCQALQAKAGCTLEITFRIAFGSLARAWRDNPLISCGGPRGEGFELCLSKSKSSLAPVLRLVRTDGGEQHLTGELTPAVDPEAGTWSAWLHAAVQVKGRQWTLLMNRQSVACTEVWDGFPSLRSSRVCLAHSLLPPGEGQVSMMVHDFRITHAKLEQSALQRVPK</sequence>
<organism evidence="2">
    <name type="scientific">Alexandrium monilatum</name>
    <dbReference type="NCBI Taxonomy" id="311494"/>
    <lineage>
        <taxon>Eukaryota</taxon>
        <taxon>Sar</taxon>
        <taxon>Alveolata</taxon>
        <taxon>Dinophyceae</taxon>
        <taxon>Gonyaulacales</taxon>
        <taxon>Pyrocystaceae</taxon>
        <taxon>Alexandrium</taxon>
    </lineage>
</organism>
<accession>A0A7S4SFX6</accession>
<protein>
    <recommendedName>
        <fullName evidence="3">VWFA domain-containing protein</fullName>
    </recommendedName>
</protein>
<evidence type="ECO:0000256" key="1">
    <source>
        <dbReference type="SAM" id="MobiDB-lite"/>
    </source>
</evidence>
<feature type="compositionally biased region" description="Basic and acidic residues" evidence="1">
    <location>
        <begin position="48"/>
        <end position="65"/>
    </location>
</feature>
<feature type="region of interest" description="Disordered" evidence="1">
    <location>
        <begin position="40"/>
        <end position="81"/>
    </location>
</feature>
<feature type="region of interest" description="Disordered" evidence="1">
    <location>
        <begin position="702"/>
        <end position="726"/>
    </location>
</feature>
<reference evidence="2" key="1">
    <citation type="submission" date="2021-01" db="EMBL/GenBank/DDBJ databases">
        <authorList>
            <person name="Corre E."/>
            <person name="Pelletier E."/>
            <person name="Niang G."/>
            <person name="Scheremetjew M."/>
            <person name="Finn R."/>
            <person name="Kale V."/>
            <person name="Holt S."/>
            <person name="Cochrane G."/>
            <person name="Meng A."/>
            <person name="Brown T."/>
            <person name="Cohen L."/>
        </authorList>
    </citation>
    <scope>NUCLEOTIDE SEQUENCE</scope>
    <source>
        <strain evidence="2">CCMP3105</strain>
    </source>
</reference>
<evidence type="ECO:0000313" key="2">
    <source>
        <dbReference type="EMBL" id="CAE4643090.1"/>
    </source>
</evidence>
<evidence type="ECO:0008006" key="3">
    <source>
        <dbReference type="Google" id="ProtNLM"/>
    </source>
</evidence>
<name>A0A7S4SFX6_9DINO</name>
<feature type="compositionally biased region" description="Basic and acidic residues" evidence="1">
    <location>
        <begin position="702"/>
        <end position="725"/>
    </location>
</feature>
<proteinExistence type="predicted"/>
<dbReference type="EMBL" id="HBNR01069218">
    <property type="protein sequence ID" value="CAE4643090.1"/>
    <property type="molecule type" value="Transcribed_RNA"/>
</dbReference>